<dbReference type="EMBL" id="JAWONS010000286">
    <property type="protein sequence ID" value="MDW2799896.1"/>
    <property type="molecule type" value="Genomic_DNA"/>
</dbReference>
<reference evidence="1 2" key="1">
    <citation type="submission" date="2023-10" db="EMBL/GenBank/DDBJ databases">
        <title>A novel Glycoside Hydrolase 43-Like Enzyme from Clostrdium boliviensis is an Endo-xylanase, and a Candidate for Xylooligosaccharides Production from Different Xylan Substrates.</title>
        <authorList>
            <person name="Alvarez M.T."/>
            <person name="Rocabado-Villegas L.R."/>
            <person name="Salas-Veizaga D.M."/>
            <person name="Linares-Pasten J.A."/>
            <person name="Gudmundsdottir E.E."/>
            <person name="Hreggvidsson G.O."/>
            <person name="Adlercreutz P."/>
            <person name="Nordberg Karlsson E."/>
        </authorList>
    </citation>
    <scope>NUCLEOTIDE SEQUENCE [LARGE SCALE GENOMIC DNA]</scope>
    <source>
        <strain evidence="1 2">E-1</strain>
    </source>
</reference>
<dbReference type="Proteomes" id="UP001276854">
    <property type="component" value="Unassembled WGS sequence"/>
</dbReference>
<sequence>MLSLKDVRQYISSLNIAADDNVYIGKLDNKKQKSIGVYSRPVSGSPNIAIGGLECTTYDTKPISLLIHWNKSKDETERAAYNLFEKLRSITSLTIGDTSINYLSLMVPEPQDIGTDDTGVYEYVIWLDFIYERNR</sequence>
<proteinExistence type="predicted"/>
<evidence type="ECO:0000313" key="1">
    <source>
        <dbReference type="EMBL" id="MDW2799896.1"/>
    </source>
</evidence>
<dbReference type="InterPro" id="IPR024411">
    <property type="entry name" value="Tail_terminator_phage"/>
</dbReference>
<evidence type="ECO:0000313" key="2">
    <source>
        <dbReference type="Proteomes" id="UP001276854"/>
    </source>
</evidence>
<comment type="caution">
    <text evidence="1">The sequence shown here is derived from an EMBL/GenBank/DDBJ whole genome shotgun (WGS) entry which is preliminary data.</text>
</comment>
<dbReference type="Pfam" id="PF12691">
    <property type="entry name" value="Phage_tail_terminator_6"/>
    <property type="match status" value="1"/>
</dbReference>
<organism evidence="1 2">
    <name type="scientific">Clostridium boliviensis</name>
    <dbReference type="NCBI Taxonomy" id="318465"/>
    <lineage>
        <taxon>Bacteria</taxon>
        <taxon>Bacillati</taxon>
        <taxon>Bacillota</taxon>
        <taxon>Clostridia</taxon>
        <taxon>Eubacteriales</taxon>
        <taxon>Clostridiaceae</taxon>
        <taxon>Clostridium</taxon>
    </lineage>
</organism>
<dbReference type="RefSeq" id="WP_318066082.1">
    <property type="nucleotide sequence ID" value="NZ_JAWONS010000286.1"/>
</dbReference>
<name>A0ABU4GQI7_9CLOT</name>
<accession>A0ABU4GQI7</accession>
<keyword evidence="2" id="KW-1185">Reference proteome</keyword>
<gene>
    <name evidence="1" type="ORF">RZO55_20195</name>
</gene>
<protein>
    <submittedName>
        <fullName evidence="1">Minor capsid protein</fullName>
    </submittedName>
</protein>